<dbReference type="Proteomes" id="UP000694558">
    <property type="component" value="Chromosome 1"/>
</dbReference>
<dbReference type="PROSITE" id="PS50041">
    <property type="entry name" value="C_TYPE_LECTIN_2"/>
    <property type="match status" value="3"/>
</dbReference>
<evidence type="ECO:0000256" key="2">
    <source>
        <dbReference type="SAM" id="MobiDB-lite"/>
    </source>
</evidence>
<name>A0A8D2ZDF9_SCOMX</name>
<evidence type="ECO:0000313" key="5">
    <source>
        <dbReference type="Proteomes" id="UP000694558"/>
    </source>
</evidence>
<gene>
    <name evidence="4" type="primary">LOC118308973</name>
</gene>
<reference evidence="4" key="1">
    <citation type="submission" date="2023-05" db="EMBL/GenBank/DDBJ databases">
        <title>High-quality long-read genome of Scophthalmus maximus.</title>
        <authorList>
            <person name="Lien S."/>
            <person name="Martinez P."/>
        </authorList>
    </citation>
    <scope>NUCLEOTIDE SEQUENCE [LARGE SCALE GENOMIC DNA]</scope>
</reference>
<feature type="domain" description="C-type lectin" evidence="3">
    <location>
        <begin position="28"/>
        <end position="141"/>
    </location>
</feature>
<dbReference type="InterPro" id="IPR016186">
    <property type="entry name" value="C-type_lectin-like/link_sf"/>
</dbReference>
<dbReference type="InterPro" id="IPR018378">
    <property type="entry name" value="C-type_lectin_CS"/>
</dbReference>
<dbReference type="Ensembl" id="ENSSMAT00000000441.2">
    <property type="protein sequence ID" value="ENSSMAP00000000436.1"/>
    <property type="gene ID" value="ENSSMAG00000000281.2"/>
</dbReference>
<accession>A0A8D2ZDF9</accession>
<dbReference type="PROSITE" id="PS00615">
    <property type="entry name" value="C_TYPE_LECTIN_1"/>
    <property type="match status" value="1"/>
</dbReference>
<evidence type="ECO:0000259" key="3">
    <source>
        <dbReference type="PROSITE" id="PS50041"/>
    </source>
</evidence>
<dbReference type="OMA" id="RSFVCHG"/>
<dbReference type="InterPro" id="IPR016187">
    <property type="entry name" value="CTDL_fold"/>
</dbReference>
<protein>
    <recommendedName>
        <fullName evidence="3">C-type lectin domain-containing protein</fullName>
    </recommendedName>
</protein>
<evidence type="ECO:0000256" key="1">
    <source>
        <dbReference type="ARBA" id="ARBA00023157"/>
    </source>
</evidence>
<keyword evidence="1" id="KW-1015">Disulfide bond</keyword>
<dbReference type="Pfam" id="PF00059">
    <property type="entry name" value="Lectin_C"/>
    <property type="match status" value="3"/>
</dbReference>
<dbReference type="CDD" id="cd00037">
    <property type="entry name" value="CLECT"/>
    <property type="match status" value="2"/>
</dbReference>
<dbReference type="PANTHER" id="PTHR45784:SF3">
    <property type="entry name" value="C-TYPE LECTIN DOMAIN FAMILY 4 MEMBER K-LIKE-RELATED"/>
    <property type="match status" value="1"/>
</dbReference>
<feature type="domain" description="C-type lectin" evidence="3">
    <location>
        <begin position="383"/>
        <end position="492"/>
    </location>
</feature>
<proteinExistence type="predicted"/>
<dbReference type="Gene3D" id="3.10.100.10">
    <property type="entry name" value="Mannose-Binding Protein A, subunit A"/>
    <property type="match status" value="3"/>
</dbReference>
<dbReference type="InterPro" id="IPR001304">
    <property type="entry name" value="C-type_lectin-like"/>
</dbReference>
<feature type="region of interest" description="Disordered" evidence="2">
    <location>
        <begin position="301"/>
        <end position="324"/>
    </location>
</feature>
<dbReference type="AlphaFoldDB" id="A0A8D2ZDF9"/>
<dbReference type="SUPFAM" id="SSF56436">
    <property type="entry name" value="C-type lectin-like"/>
    <property type="match status" value="3"/>
</dbReference>
<reference evidence="4" key="2">
    <citation type="submission" date="2025-08" db="UniProtKB">
        <authorList>
            <consortium name="Ensembl"/>
        </authorList>
    </citation>
    <scope>IDENTIFICATION</scope>
</reference>
<organism evidence="4 5">
    <name type="scientific">Scophthalmus maximus</name>
    <name type="common">Turbot</name>
    <name type="synonym">Psetta maxima</name>
    <dbReference type="NCBI Taxonomy" id="52904"/>
    <lineage>
        <taxon>Eukaryota</taxon>
        <taxon>Metazoa</taxon>
        <taxon>Chordata</taxon>
        <taxon>Craniata</taxon>
        <taxon>Vertebrata</taxon>
        <taxon>Euteleostomi</taxon>
        <taxon>Actinopterygii</taxon>
        <taxon>Neopterygii</taxon>
        <taxon>Teleostei</taxon>
        <taxon>Neoteleostei</taxon>
        <taxon>Acanthomorphata</taxon>
        <taxon>Carangaria</taxon>
        <taxon>Pleuronectiformes</taxon>
        <taxon>Pleuronectoidei</taxon>
        <taxon>Scophthalmidae</taxon>
        <taxon>Scophthalmus</taxon>
    </lineage>
</organism>
<dbReference type="GeneTree" id="ENSGT01100000263473"/>
<evidence type="ECO:0000313" key="4">
    <source>
        <dbReference type="Ensembl" id="ENSSMAP00000000436.1"/>
    </source>
</evidence>
<dbReference type="SMART" id="SM00034">
    <property type="entry name" value="CLECT"/>
    <property type="match status" value="3"/>
</dbReference>
<sequence length="496" mass="55470">MTGNRFNMMKRSQILCLIFISGFSFFTVGTSDFHLIELSKTYGEAKSYCRDMYTDLATVHNFADMNNLVTLVSNAVARAWIGLENGNVWMWHWSLPDYELDFLNWKAGEPQNNFQNQCAAMDQHGKWFESDCRITRSFVCHGVGESKGLVFVANTQSWRDAQNHCRSLSSDLVGIHSAKENEAVLNVSVSQNVWIGLFKDPWKWSDGSNSSFRNWKPIQPDYNVDRDCVAAIFKDAGQWNDLKCSTRRNFVCHGASKLIPTTTKPASTKETLTTNQLPTNMTAPPNTSSQGVTATFTFTTSTKQPNTTNVTTEGETTATGLTTPNTTDVVYSTLSTEVNSTTGVQVTTYDVSASTAQNTTQLSTITSTENSQFLPPGNLILIQQNRTWIEAMSYCREHHHDLVHITTNNIQEQVAERAKNATSAHVWLGLRYTCKFNFWFWTKSNSGCYQNWAPGQGSERTYDCGVTGAIEATGRQQWVGMPNTEKLNFICTACVG</sequence>
<feature type="domain" description="C-type lectin" evidence="3">
    <location>
        <begin position="151"/>
        <end position="253"/>
    </location>
</feature>
<dbReference type="PANTHER" id="PTHR45784">
    <property type="entry name" value="C-TYPE LECTIN DOMAIN FAMILY 20 MEMBER A-RELATED"/>
    <property type="match status" value="1"/>
</dbReference>